<dbReference type="Proteomes" id="UP000681967">
    <property type="component" value="Unassembled WGS sequence"/>
</dbReference>
<evidence type="ECO:0000313" key="2">
    <source>
        <dbReference type="EMBL" id="CAF4965216.1"/>
    </source>
</evidence>
<dbReference type="SUPFAM" id="SSF52540">
    <property type="entry name" value="P-loop containing nucleoside triphosphate hydrolases"/>
    <property type="match status" value="1"/>
</dbReference>
<dbReference type="Proteomes" id="UP000681720">
    <property type="component" value="Unassembled WGS sequence"/>
</dbReference>
<dbReference type="PANTHER" id="PTHR18934:SF85">
    <property type="entry name" value="ATP-DEPENDENT RNA HELICASE DHX8"/>
    <property type="match status" value="1"/>
</dbReference>
<evidence type="ECO:0000313" key="3">
    <source>
        <dbReference type="Proteomes" id="UP000681967"/>
    </source>
</evidence>
<dbReference type="GO" id="GO:0071013">
    <property type="term" value="C:catalytic step 2 spliceosome"/>
    <property type="evidence" value="ECO:0007669"/>
    <property type="project" value="TreeGrafter"/>
</dbReference>
<sequence>MGRAGRTGPGKAYRLYTERAYRDEMLSTNVPEIQRTNLASTVLSLKAM</sequence>
<dbReference type="InterPro" id="IPR027417">
    <property type="entry name" value="P-loop_NTPase"/>
</dbReference>
<evidence type="ECO:0000313" key="1">
    <source>
        <dbReference type="EMBL" id="CAF4500823.1"/>
    </source>
</evidence>
<dbReference type="GO" id="GO:0003723">
    <property type="term" value="F:RNA binding"/>
    <property type="evidence" value="ECO:0007669"/>
    <property type="project" value="TreeGrafter"/>
</dbReference>
<organism evidence="1 3">
    <name type="scientific">Rotaria magnacalcarata</name>
    <dbReference type="NCBI Taxonomy" id="392030"/>
    <lineage>
        <taxon>Eukaryota</taxon>
        <taxon>Metazoa</taxon>
        <taxon>Spiralia</taxon>
        <taxon>Gnathifera</taxon>
        <taxon>Rotifera</taxon>
        <taxon>Eurotatoria</taxon>
        <taxon>Bdelloidea</taxon>
        <taxon>Philodinida</taxon>
        <taxon>Philodinidae</taxon>
        <taxon>Rotaria</taxon>
    </lineage>
</organism>
<dbReference type="EMBL" id="CAJOBJ010194729">
    <property type="protein sequence ID" value="CAF4965216.1"/>
    <property type="molecule type" value="Genomic_DNA"/>
</dbReference>
<dbReference type="Gene3D" id="1.10.10.2130">
    <property type="entry name" value="DEAH helicase family, winged-helix domain"/>
    <property type="match status" value="1"/>
</dbReference>
<reference evidence="1" key="1">
    <citation type="submission" date="2021-02" db="EMBL/GenBank/DDBJ databases">
        <authorList>
            <person name="Nowell W R."/>
        </authorList>
    </citation>
    <scope>NUCLEOTIDE SEQUENCE</scope>
</reference>
<dbReference type="AlphaFoldDB" id="A0A8S2XJN1"/>
<gene>
    <name evidence="1" type="ORF">BYL167_LOCUS36008</name>
    <name evidence="2" type="ORF">GIL414_LOCUS55094</name>
</gene>
<dbReference type="GO" id="GO:0000390">
    <property type="term" value="P:spliceosomal complex disassembly"/>
    <property type="evidence" value="ECO:0007669"/>
    <property type="project" value="TreeGrafter"/>
</dbReference>
<dbReference type="GO" id="GO:0003724">
    <property type="term" value="F:RNA helicase activity"/>
    <property type="evidence" value="ECO:0007669"/>
    <property type="project" value="TreeGrafter"/>
</dbReference>
<proteinExistence type="predicted"/>
<protein>
    <submittedName>
        <fullName evidence="1">Uncharacterized protein</fullName>
    </submittedName>
</protein>
<dbReference type="PANTHER" id="PTHR18934">
    <property type="entry name" value="ATP-DEPENDENT RNA HELICASE"/>
    <property type="match status" value="1"/>
</dbReference>
<dbReference type="InterPro" id="IPR042035">
    <property type="entry name" value="DEAH_win-hel_dom"/>
</dbReference>
<feature type="non-terminal residue" evidence="1">
    <location>
        <position position="48"/>
    </location>
</feature>
<dbReference type="EMBL" id="CAJOBH010077357">
    <property type="protein sequence ID" value="CAF4500823.1"/>
    <property type="molecule type" value="Genomic_DNA"/>
</dbReference>
<name>A0A8S2XJN1_9BILA</name>
<dbReference type="Gene3D" id="3.40.50.300">
    <property type="entry name" value="P-loop containing nucleotide triphosphate hydrolases"/>
    <property type="match status" value="1"/>
</dbReference>
<accession>A0A8S2XJN1</accession>
<comment type="caution">
    <text evidence="1">The sequence shown here is derived from an EMBL/GenBank/DDBJ whole genome shotgun (WGS) entry which is preliminary data.</text>
</comment>